<evidence type="ECO:0000256" key="5">
    <source>
        <dbReference type="ARBA" id="ARBA00022576"/>
    </source>
</evidence>
<dbReference type="EC" id="2.6.1.52" evidence="4"/>
<dbReference type="GO" id="GO:0004648">
    <property type="term" value="F:O-phospho-L-serine:2-oxoglutarate aminotransferase activity"/>
    <property type="evidence" value="ECO:0007669"/>
    <property type="project" value="UniProtKB-EC"/>
</dbReference>
<dbReference type="InterPro" id="IPR000192">
    <property type="entry name" value="Aminotrans_V_dom"/>
</dbReference>
<dbReference type="Gene3D" id="3.40.640.10">
    <property type="entry name" value="Type I PLP-dependent aspartate aminotransferase-like (Major domain)"/>
    <property type="match status" value="1"/>
</dbReference>
<feature type="domain" description="Aminotransferase class V" evidence="12">
    <location>
        <begin position="12"/>
        <end position="394"/>
    </location>
</feature>
<dbReference type="InterPro" id="IPR015422">
    <property type="entry name" value="PyrdxlP-dep_Trfase_small"/>
</dbReference>
<evidence type="ECO:0000256" key="1">
    <source>
        <dbReference type="ARBA" id="ARBA00001933"/>
    </source>
</evidence>
<evidence type="ECO:0000256" key="11">
    <source>
        <dbReference type="RuleBase" id="RU004504"/>
    </source>
</evidence>
<keyword evidence="5 13" id="KW-0032">Aminotransferase</keyword>
<organism evidence="13 14">
    <name type="scientific">Malassezia restricta (strain ATCC 96810 / NBRC 103918 / CBS 7877)</name>
    <name type="common">Seborrheic dermatitis infection agent</name>
    <dbReference type="NCBI Taxonomy" id="425264"/>
    <lineage>
        <taxon>Eukaryota</taxon>
        <taxon>Fungi</taxon>
        <taxon>Dikarya</taxon>
        <taxon>Basidiomycota</taxon>
        <taxon>Ustilaginomycotina</taxon>
        <taxon>Malasseziomycetes</taxon>
        <taxon>Malasseziales</taxon>
        <taxon>Malasseziaceae</taxon>
        <taxon>Malassezia</taxon>
    </lineage>
</organism>
<dbReference type="GO" id="GO:0030170">
    <property type="term" value="F:pyridoxal phosphate binding"/>
    <property type="evidence" value="ECO:0007669"/>
    <property type="project" value="TreeGrafter"/>
</dbReference>
<evidence type="ECO:0000256" key="6">
    <source>
        <dbReference type="ARBA" id="ARBA00022605"/>
    </source>
</evidence>
<dbReference type="AlphaFoldDB" id="A0A3G2S259"/>
<evidence type="ECO:0000313" key="14">
    <source>
        <dbReference type="Proteomes" id="UP000269793"/>
    </source>
</evidence>
<evidence type="ECO:0000256" key="3">
    <source>
        <dbReference type="ARBA" id="ARBA00006904"/>
    </source>
</evidence>
<accession>A0A3G2S259</accession>
<dbReference type="HAMAP" id="MF_00160">
    <property type="entry name" value="SerC_aminotrans_5"/>
    <property type="match status" value="1"/>
</dbReference>
<dbReference type="Proteomes" id="UP000269793">
    <property type="component" value="Chromosome II"/>
</dbReference>
<name>A0A3G2S259_MALR7</name>
<comment type="cofactor">
    <cofactor evidence="1 11">
        <name>pyridoxal 5'-phosphate</name>
        <dbReference type="ChEBI" id="CHEBI:597326"/>
    </cofactor>
</comment>
<sequence length="406" mass="44742">MSTTESRERTINLGAGPSMLPTNVVLEASKGFIDYEGSGIGVAELSHRSARFKTILSNAENDLRSLMNIPENYAVLFMQGGGTEQFSASLLNMLAAHAAKHGEGRTTAPPVDYVVSGTWSSKAVKEARRLTSRVNVVCDMTSLLGDANAKIPQPDSWQLSSIDEYPAMLYYCDNETIHGFEFPQDFIKQLPPAYRERVPIVADCSSNILSRPIDVRAHGIIFFGAQKNVGPSGVTIAIVRRDLIVDPDAFKSPYVPPIPAMLVYKNMADNDSLYNTPPSFPIYVSGIVFRDLIAQGGITKSKERAEAKSELVYKTLDAYPDVYKPTVAHQEFRSHMNITLRVLNRSTHEPSPEAESKLISFFGEHDIVEIKGHRSIGGIRISLYNVVTLKQAEKVASLLKQFAEST</sequence>
<evidence type="ECO:0000256" key="4">
    <source>
        <dbReference type="ARBA" id="ARBA00013030"/>
    </source>
</evidence>
<dbReference type="PROSITE" id="PS00595">
    <property type="entry name" value="AA_TRANSFER_CLASS_5"/>
    <property type="match status" value="1"/>
</dbReference>
<dbReference type="SUPFAM" id="SSF53383">
    <property type="entry name" value="PLP-dependent transferases"/>
    <property type="match status" value="1"/>
</dbReference>
<evidence type="ECO:0000256" key="9">
    <source>
        <dbReference type="ARBA" id="ARBA00023299"/>
    </source>
</evidence>
<dbReference type="FunFam" id="3.40.640.10:FF:000010">
    <property type="entry name" value="Phosphoserine aminotransferase"/>
    <property type="match status" value="1"/>
</dbReference>
<dbReference type="Pfam" id="PF00266">
    <property type="entry name" value="Aminotran_5"/>
    <property type="match status" value="1"/>
</dbReference>
<keyword evidence="8" id="KW-0663">Pyridoxal phosphate</keyword>
<dbReference type="PANTHER" id="PTHR43247">
    <property type="entry name" value="PHOSPHOSERINE AMINOTRANSFERASE"/>
    <property type="match status" value="1"/>
</dbReference>
<keyword evidence="9" id="KW-0718">Serine biosynthesis</keyword>
<keyword evidence="7 13" id="KW-0808">Transferase</keyword>
<dbReference type="VEuPathDB" id="FungiDB:DNF11_1105"/>
<dbReference type="InterPro" id="IPR022278">
    <property type="entry name" value="Pser_aminoTfrase"/>
</dbReference>
<dbReference type="EMBL" id="CP033149">
    <property type="protein sequence ID" value="AYO42055.1"/>
    <property type="molecule type" value="Genomic_DNA"/>
</dbReference>
<evidence type="ECO:0000256" key="2">
    <source>
        <dbReference type="ARBA" id="ARBA00005099"/>
    </source>
</evidence>
<evidence type="ECO:0000256" key="10">
    <source>
        <dbReference type="ARBA" id="ARBA00049007"/>
    </source>
</evidence>
<comment type="catalytic activity">
    <reaction evidence="10">
        <text>O-phospho-L-serine + 2-oxoglutarate = 3-phosphooxypyruvate + L-glutamate</text>
        <dbReference type="Rhea" id="RHEA:14329"/>
        <dbReference type="ChEBI" id="CHEBI:16810"/>
        <dbReference type="ChEBI" id="CHEBI:18110"/>
        <dbReference type="ChEBI" id="CHEBI:29985"/>
        <dbReference type="ChEBI" id="CHEBI:57524"/>
        <dbReference type="EC" id="2.6.1.52"/>
    </reaction>
</comment>
<dbReference type="STRING" id="425264.A0A3G2S259"/>
<dbReference type="NCBIfam" id="NF003764">
    <property type="entry name" value="PRK05355.1"/>
    <property type="match status" value="1"/>
</dbReference>
<evidence type="ECO:0000259" key="12">
    <source>
        <dbReference type="Pfam" id="PF00266"/>
    </source>
</evidence>
<dbReference type="InterPro" id="IPR020578">
    <property type="entry name" value="Aminotrans_V_PyrdxlP_BS"/>
</dbReference>
<dbReference type="GO" id="GO:0006564">
    <property type="term" value="P:L-serine biosynthetic process"/>
    <property type="evidence" value="ECO:0007669"/>
    <property type="project" value="UniProtKB-KW"/>
</dbReference>
<dbReference type="PIRSF" id="PIRSF000525">
    <property type="entry name" value="SerC"/>
    <property type="match status" value="1"/>
</dbReference>
<dbReference type="Gene3D" id="3.90.1150.10">
    <property type="entry name" value="Aspartate Aminotransferase, domain 1"/>
    <property type="match status" value="1"/>
</dbReference>
<dbReference type="InterPro" id="IPR015421">
    <property type="entry name" value="PyrdxlP-dep_Trfase_major"/>
</dbReference>
<reference evidence="13 14" key="1">
    <citation type="submission" date="2018-10" db="EMBL/GenBank/DDBJ databases">
        <title>Complete genome sequence of Malassezia restricta CBS 7877.</title>
        <authorList>
            <person name="Morand S.C."/>
            <person name="Bertignac M."/>
            <person name="Iltis A."/>
            <person name="Kolder I."/>
            <person name="Pirovano W."/>
            <person name="Jourdain R."/>
            <person name="Clavaud C."/>
        </authorList>
    </citation>
    <scope>NUCLEOTIDE SEQUENCE [LARGE SCALE GENOMIC DNA]</scope>
    <source>
        <strain evidence="13 14">CBS 7877</strain>
    </source>
</reference>
<proteinExistence type="inferred from homology"/>
<dbReference type="InterPro" id="IPR015424">
    <property type="entry name" value="PyrdxlP-dep_Trfase"/>
</dbReference>
<comment type="pathway">
    <text evidence="2">Amino-acid biosynthesis; L-serine biosynthesis; L-serine from 3-phospho-D-glycerate: step 2/3.</text>
</comment>
<gene>
    <name evidence="13" type="ORF">DNF11_1105</name>
</gene>
<comment type="similarity">
    <text evidence="3">Belongs to the class-V pyridoxal-phosphate-dependent aminotransferase family. SerC subfamily.</text>
</comment>
<keyword evidence="6" id="KW-0028">Amino-acid biosynthesis</keyword>
<evidence type="ECO:0000256" key="7">
    <source>
        <dbReference type="ARBA" id="ARBA00022679"/>
    </source>
</evidence>
<dbReference type="UniPathway" id="UPA00135">
    <property type="reaction ID" value="UER00197"/>
</dbReference>
<evidence type="ECO:0000256" key="8">
    <source>
        <dbReference type="ARBA" id="ARBA00022898"/>
    </source>
</evidence>
<dbReference type="GO" id="GO:0005737">
    <property type="term" value="C:cytoplasm"/>
    <property type="evidence" value="ECO:0007669"/>
    <property type="project" value="TreeGrafter"/>
</dbReference>
<protein>
    <recommendedName>
        <fullName evidence="4">phosphoserine transaminase</fullName>
        <ecNumber evidence="4">2.6.1.52</ecNumber>
    </recommendedName>
</protein>
<evidence type="ECO:0000313" key="13">
    <source>
        <dbReference type="EMBL" id="AYO42055.1"/>
    </source>
</evidence>
<keyword evidence="14" id="KW-1185">Reference proteome</keyword>
<dbReference type="PANTHER" id="PTHR43247:SF1">
    <property type="entry name" value="PHOSPHOSERINE AMINOTRANSFERASE"/>
    <property type="match status" value="1"/>
</dbReference>
<dbReference type="OrthoDB" id="1703350at2759"/>